<protein>
    <submittedName>
        <fullName evidence="1">Uncharacterized protein</fullName>
    </submittedName>
</protein>
<dbReference type="RefSeq" id="WP_379764946.1">
    <property type="nucleotide sequence ID" value="NZ_JBHSXI010000001.1"/>
</dbReference>
<keyword evidence="2" id="KW-1185">Reference proteome</keyword>
<dbReference type="Proteomes" id="UP001596333">
    <property type="component" value="Unassembled WGS sequence"/>
</dbReference>
<evidence type="ECO:0000313" key="1">
    <source>
        <dbReference type="EMBL" id="MFC6888188.1"/>
    </source>
</evidence>
<accession>A0ABD5UGA8</accession>
<dbReference type="AlphaFoldDB" id="A0ABD5UGA8"/>
<dbReference type="EMBL" id="JBHSXI010000001">
    <property type="protein sequence ID" value="MFC6888188.1"/>
    <property type="molecule type" value="Genomic_DNA"/>
</dbReference>
<name>A0ABD5UGA8_9EURY</name>
<organism evidence="1 2">
    <name type="scientific">Halorubrum trueperi</name>
    <dbReference type="NCBI Taxonomy" id="2004704"/>
    <lineage>
        <taxon>Archaea</taxon>
        <taxon>Methanobacteriati</taxon>
        <taxon>Methanobacteriota</taxon>
        <taxon>Stenosarchaea group</taxon>
        <taxon>Halobacteria</taxon>
        <taxon>Halobacteriales</taxon>
        <taxon>Haloferacaceae</taxon>
        <taxon>Halorubrum</taxon>
    </lineage>
</organism>
<sequence>MSTDRFEVVANDLRQQSGVIECVAWSDSVSVRYSGVLCDLRRRARTHDLVPVTIDGVLYAEPVPVENADDEIVPDDDPAPTAVVAEADGVQSAHMMEDNGRPRLLVTTTGVKSAIDFMELNGPYGWILTEAKEAQIRFAPPKDGVSFLLSRDTSQLQRLDQK</sequence>
<gene>
    <name evidence="1" type="ORF">ACFQEY_03845</name>
</gene>
<evidence type="ECO:0000313" key="2">
    <source>
        <dbReference type="Proteomes" id="UP001596333"/>
    </source>
</evidence>
<comment type="caution">
    <text evidence="1">The sequence shown here is derived from an EMBL/GenBank/DDBJ whole genome shotgun (WGS) entry which is preliminary data.</text>
</comment>
<reference evidence="1 2" key="1">
    <citation type="journal article" date="2019" name="Int. J. Syst. Evol. Microbiol.">
        <title>The Global Catalogue of Microorganisms (GCM) 10K type strain sequencing project: providing services to taxonomists for standard genome sequencing and annotation.</title>
        <authorList>
            <consortium name="The Broad Institute Genomics Platform"/>
            <consortium name="The Broad Institute Genome Sequencing Center for Infectious Disease"/>
            <person name="Wu L."/>
            <person name="Ma J."/>
        </authorList>
    </citation>
    <scope>NUCLEOTIDE SEQUENCE [LARGE SCALE GENOMIC DNA]</scope>
    <source>
        <strain evidence="1 2">Y73</strain>
    </source>
</reference>
<proteinExistence type="predicted"/>